<dbReference type="Gene3D" id="3.40.50.1820">
    <property type="entry name" value="alpha/beta hydrolase"/>
    <property type="match status" value="1"/>
</dbReference>
<dbReference type="GO" id="GO:0004806">
    <property type="term" value="F:triacylglycerol lipase activity"/>
    <property type="evidence" value="ECO:0007669"/>
    <property type="project" value="TreeGrafter"/>
</dbReference>
<proteinExistence type="predicted"/>
<dbReference type="AlphaFoldDB" id="A0A2M7G479"/>
<name>A0A2M7G479_9BACT</name>
<evidence type="ECO:0000259" key="1">
    <source>
        <dbReference type="Pfam" id="PF00561"/>
    </source>
</evidence>
<dbReference type="SUPFAM" id="SSF53474">
    <property type="entry name" value="alpha/beta-Hydrolases"/>
    <property type="match status" value="1"/>
</dbReference>
<dbReference type="PANTHER" id="PTHR43433:SF5">
    <property type="entry name" value="AB HYDROLASE-1 DOMAIN-CONTAINING PROTEIN"/>
    <property type="match status" value="1"/>
</dbReference>
<dbReference type="GO" id="GO:0046503">
    <property type="term" value="P:glycerolipid catabolic process"/>
    <property type="evidence" value="ECO:0007669"/>
    <property type="project" value="TreeGrafter"/>
</dbReference>
<sequence length="300" mass="31915">MFNEKIAKAVGPDKIDLAYLQAGNPEAPALVLIMGIAAQMIHWPQGFLDALIAHNLSLLCFDNRDSGHSTHLHHATVPNFAAALQGDFSTVSYTLSHMAADTIGLMDRLGLQKAHLLGASMGGAIAQTLALEYPERVLSLTSMMSTTGHPAVGQVHPETMKSVFGGPPAKTREQVIERALRTYTVVGSPLYPSSEADIAKTAGLAWDRDHDELSVTRQAVASLASGDRTEKLKDLNIPTLVIHGLADSLCDPSGGIATAAAIPGAKLVTIEGMGHNLPAGLWPMLSQQIVDFIFEVEKRS</sequence>
<dbReference type="InterPro" id="IPR000073">
    <property type="entry name" value="AB_hydrolase_1"/>
</dbReference>
<accession>A0A2M7G479</accession>
<comment type="caution">
    <text evidence="2">The sequence shown here is derived from an EMBL/GenBank/DDBJ whole genome shotgun (WGS) entry which is preliminary data.</text>
</comment>
<gene>
    <name evidence="2" type="ORF">COW36_12930</name>
</gene>
<dbReference type="InterPro" id="IPR050471">
    <property type="entry name" value="AB_hydrolase"/>
</dbReference>
<dbReference type="PRINTS" id="PR00111">
    <property type="entry name" value="ABHYDROLASE"/>
</dbReference>
<reference evidence="2 3" key="1">
    <citation type="submission" date="2017-09" db="EMBL/GenBank/DDBJ databases">
        <title>Depth-based differentiation of microbial function through sediment-hosted aquifers and enrichment of novel symbionts in the deep terrestrial subsurface.</title>
        <authorList>
            <person name="Probst A.J."/>
            <person name="Ladd B."/>
            <person name="Jarett J.K."/>
            <person name="Geller-Mcgrath D.E."/>
            <person name="Sieber C.M."/>
            <person name="Emerson J.B."/>
            <person name="Anantharaman K."/>
            <person name="Thomas B.C."/>
            <person name="Malmstrom R."/>
            <person name="Stieglmeier M."/>
            <person name="Klingl A."/>
            <person name="Woyke T."/>
            <person name="Ryan C.M."/>
            <person name="Banfield J.F."/>
        </authorList>
    </citation>
    <scope>NUCLEOTIDE SEQUENCE [LARGE SCALE GENOMIC DNA]</scope>
    <source>
        <strain evidence="2">CG17_big_fil_post_rev_8_21_14_2_50_48_46</strain>
    </source>
</reference>
<organism evidence="2 3">
    <name type="scientific">bacterium (Candidatus Blackallbacteria) CG17_big_fil_post_rev_8_21_14_2_50_48_46</name>
    <dbReference type="NCBI Taxonomy" id="2014261"/>
    <lineage>
        <taxon>Bacteria</taxon>
        <taxon>Candidatus Blackallbacteria</taxon>
    </lineage>
</organism>
<evidence type="ECO:0000313" key="2">
    <source>
        <dbReference type="EMBL" id="PIW16663.1"/>
    </source>
</evidence>
<feature type="domain" description="AB hydrolase-1" evidence="1">
    <location>
        <begin position="28"/>
        <end position="277"/>
    </location>
</feature>
<dbReference type="PANTHER" id="PTHR43433">
    <property type="entry name" value="HYDROLASE, ALPHA/BETA FOLD FAMILY PROTEIN"/>
    <property type="match status" value="1"/>
</dbReference>
<dbReference type="EMBL" id="PFFQ01000037">
    <property type="protein sequence ID" value="PIW16663.1"/>
    <property type="molecule type" value="Genomic_DNA"/>
</dbReference>
<dbReference type="Proteomes" id="UP000231019">
    <property type="component" value="Unassembled WGS sequence"/>
</dbReference>
<dbReference type="Pfam" id="PF00561">
    <property type="entry name" value="Abhydrolase_1"/>
    <property type="match status" value="1"/>
</dbReference>
<dbReference type="InterPro" id="IPR029058">
    <property type="entry name" value="AB_hydrolase_fold"/>
</dbReference>
<keyword evidence="2" id="KW-0378">Hydrolase</keyword>
<evidence type="ECO:0000313" key="3">
    <source>
        <dbReference type="Proteomes" id="UP000231019"/>
    </source>
</evidence>
<protein>
    <submittedName>
        <fullName evidence="2">Alpha/beta hydrolase</fullName>
    </submittedName>
</protein>